<feature type="domain" description="Small ribosomal subunit protein mS41 SAM" evidence="1">
    <location>
        <begin position="359"/>
        <end position="421"/>
    </location>
</feature>
<keyword evidence="2" id="KW-0371">Homeobox</keyword>
<dbReference type="SUPFAM" id="SSF46689">
    <property type="entry name" value="Homeodomain-like"/>
    <property type="match status" value="1"/>
</dbReference>
<dbReference type="RefSeq" id="XP_067925314.1">
    <property type="nucleotide sequence ID" value="XM_068062707.1"/>
</dbReference>
<name>A0A2C6L682_9APIC</name>
<reference evidence="2 3" key="1">
    <citation type="journal article" date="2017" name="Int. J. Parasitol.">
        <title>The genome of the protozoan parasite Cystoisospora suis and a reverse vaccinology approach to identify vaccine candidates.</title>
        <authorList>
            <person name="Palmieri N."/>
            <person name="Shrestha A."/>
            <person name="Ruttkowski B."/>
            <person name="Beck T."/>
            <person name="Vogl C."/>
            <person name="Tomley F."/>
            <person name="Blake D.P."/>
            <person name="Joachim A."/>
        </authorList>
    </citation>
    <scope>NUCLEOTIDE SEQUENCE [LARGE SCALE GENOMIC DNA]</scope>
    <source>
        <strain evidence="2 3">Wien I</strain>
    </source>
</reference>
<dbReference type="GeneID" id="94425918"/>
<proteinExistence type="predicted"/>
<gene>
    <name evidence="2" type="ORF">CSUI_002507</name>
</gene>
<organism evidence="2 3">
    <name type="scientific">Cystoisospora suis</name>
    <dbReference type="NCBI Taxonomy" id="483139"/>
    <lineage>
        <taxon>Eukaryota</taxon>
        <taxon>Sar</taxon>
        <taxon>Alveolata</taxon>
        <taxon>Apicomplexa</taxon>
        <taxon>Conoidasida</taxon>
        <taxon>Coccidia</taxon>
        <taxon>Eucoccidiorida</taxon>
        <taxon>Eimeriorina</taxon>
        <taxon>Sarcocystidae</taxon>
        <taxon>Cystoisospora</taxon>
    </lineage>
</organism>
<evidence type="ECO:0000313" key="2">
    <source>
        <dbReference type="EMBL" id="PHJ23639.1"/>
    </source>
</evidence>
<dbReference type="VEuPathDB" id="ToxoDB:CSUI_002507"/>
<comment type="caution">
    <text evidence="2">The sequence shown here is derived from an EMBL/GenBank/DDBJ whole genome shotgun (WGS) entry which is preliminary data.</text>
</comment>
<dbReference type="AlphaFoldDB" id="A0A2C6L682"/>
<dbReference type="EMBL" id="MIGC01001048">
    <property type="protein sequence ID" value="PHJ23639.1"/>
    <property type="molecule type" value="Genomic_DNA"/>
</dbReference>
<dbReference type="GO" id="GO:0003677">
    <property type="term" value="F:DNA binding"/>
    <property type="evidence" value="ECO:0007669"/>
    <property type="project" value="UniProtKB-KW"/>
</dbReference>
<dbReference type="OrthoDB" id="408360at2759"/>
<keyword evidence="3" id="KW-1185">Reference proteome</keyword>
<dbReference type="InterPro" id="IPR019083">
    <property type="entry name" value="SAM_Ribosomal_mS41"/>
</dbReference>
<dbReference type="Pfam" id="PF09597">
    <property type="entry name" value="SAM_Ribosomal_mS41"/>
    <property type="match status" value="1"/>
</dbReference>
<dbReference type="Proteomes" id="UP000221165">
    <property type="component" value="Unassembled WGS sequence"/>
</dbReference>
<protein>
    <submittedName>
        <fullName evidence="2">Homeodomain-like containing protein</fullName>
    </submittedName>
</protein>
<keyword evidence="2" id="KW-0238">DNA-binding</keyword>
<evidence type="ECO:0000259" key="1">
    <source>
        <dbReference type="Pfam" id="PF09597"/>
    </source>
</evidence>
<dbReference type="InterPro" id="IPR009057">
    <property type="entry name" value="Homeodomain-like_sf"/>
</dbReference>
<evidence type="ECO:0000313" key="3">
    <source>
        <dbReference type="Proteomes" id="UP000221165"/>
    </source>
</evidence>
<accession>A0A2C6L682</accession>
<sequence>MGSYTRRFLFSIDSQGLRRECCWVTEGTGGYARRGISRESRFGCDVSSPGSLCESARSPSAVSLVSHQNSCHSSSCAPAFFTSSSMFSFSLRSLRRSRRHCCWSRSTRFSVRCQGSVAFLFPCLSTRPTARSFPVPRKQTCHSVQEKCLRTTCSPKSKADSRFSSCFAPFERHSSISHSPFSLSTSPVRMSASSSSLLSSLFHQPHSLSNCSLCSTYSSSANPSYLAYTFGLQRSQIHQHQCSWNVSSSPGNVRRSAVRALPPLFSNFSTIIPRTPSLHRRFSSAAAAAGGAAASRSRSSVGTLLGSNAKSLVDIPVKPKPRRYFDLKTFKKFILRYKQREEEAEEALIKRAYTKPLPEGWTVLTFLEKIQVGENAEDIASHFDSWESLANVTTEELQSIEGMTNQQRRLILRHIRLYNHGLWPDNSYEDYIDKFQAKPLANEGKEWTEADDARLLQLAEQYDVTFGDPWLYISWEMQRDFEEVQARYEQLVTIPKNKKRRCEVVLTKCTRPLFFSRYFKLLPSLLYVVPSRANFNTEPVKTFSLPSRFAAYRRPDCFHQKLGVSEGNRLSRGSHSGGDVKEQ</sequence>